<dbReference type="GO" id="GO:0016853">
    <property type="term" value="F:isomerase activity"/>
    <property type="evidence" value="ECO:0007669"/>
    <property type="project" value="UniProtKB-KW"/>
</dbReference>
<evidence type="ECO:0000259" key="1">
    <source>
        <dbReference type="Pfam" id="PF00483"/>
    </source>
</evidence>
<accession>N4WPS8</accession>
<dbReference type="PANTHER" id="PTHR46390">
    <property type="entry name" value="MANNOSE-1-PHOSPHATE GUANYLYLTRANSFERASE"/>
    <property type="match status" value="1"/>
</dbReference>
<feature type="domain" description="Nucleotidyl transferase" evidence="1">
    <location>
        <begin position="4"/>
        <end position="76"/>
    </location>
</feature>
<evidence type="ECO:0000313" key="3">
    <source>
        <dbReference type="Proteomes" id="UP000012283"/>
    </source>
</evidence>
<evidence type="ECO:0000313" key="2">
    <source>
        <dbReference type="EMBL" id="ENH98107.1"/>
    </source>
</evidence>
<dbReference type="InterPro" id="IPR005835">
    <property type="entry name" value="NTP_transferase_dom"/>
</dbReference>
<dbReference type="InterPro" id="IPR029044">
    <property type="entry name" value="Nucleotide-diphossugar_trans"/>
</dbReference>
<dbReference type="InterPro" id="IPR051161">
    <property type="entry name" value="Mannose-6P_isomerase_type2"/>
</dbReference>
<dbReference type="EMBL" id="APML01000006">
    <property type="protein sequence ID" value="ENH98107.1"/>
    <property type="molecule type" value="Genomic_DNA"/>
</dbReference>
<sequence length="103" mass="11737">MRLVLLSGGSGKRLWPLSNDTRSKQFLKLLKSDDDSLESMAQRVWRQLKKSNLDQNTVISTSQAQLEMIRSQLGDVPVITEQLERYISCYCFSKCLPILDSAN</sequence>
<comment type="caution">
    <text evidence="2">The sequence shown here is derived from an EMBL/GenBank/DDBJ whole genome shotgun (WGS) entry which is preliminary data.</text>
</comment>
<protein>
    <submittedName>
        <fullName evidence="2">Mannose-6-phosphate isomerase</fullName>
    </submittedName>
</protein>
<dbReference type="AlphaFoldDB" id="N4WPS8"/>
<dbReference type="GO" id="GO:0009298">
    <property type="term" value="P:GDP-mannose biosynthetic process"/>
    <property type="evidence" value="ECO:0007669"/>
    <property type="project" value="TreeGrafter"/>
</dbReference>
<gene>
    <name evidence="2" type="ORF">J416_02044</name>
</gene>
<proteinExistence type="predicted"/>
<keyword evidence="3" id="KW-1185">Reference proteome</keyword>
<dbReference type="PANTHER" id="PTHR46390:SF1">
    <property type="entry name" value="MANNOSE-1-PHOSPHATE GUANYLYLTRANSFERASE"/>
    <property type="match status" value="1"/>
</dbReference>
<dbReference type="Pfam" id="PF00483">
    <property type="entry name" value="NTP_transferase"/>
    <property type="match status" value="1"/>
</dbReference>
<reference evidence="2 3" key="1">
    <citation type="submission" date="2013-03" db="EMBL/GenBank/DDBJ databases">
        <title>Draft genome sequence of Gracibacillus halophilus YIM-C55.5, a moderately halophilic and thermophilic organism from the Xiaochaidamu salt lake.</title>
        <authorList>
            <person name="Sugumar T."/>
            <person name="Polireddy D.R."/>
            <person name="Antony A."/>
            <person name="Madhava Y.R."/>
            <person name="Sivakumar N."/>
        </authorList>
    </citation>
    <scope>NUCLEOTIDE SEQUENCE [LARGE SCALE GENOMIC DNA]</scope>
    <source>
        <strain evidence="2 3">YIM-C55.5</strain>
    </source>
</reference>
<dbReference type="Gene3D" id="3.90.550.10">
    <property type="entry name" value="Spore Coat Polysaccharide Biosynthesis Protein SpsA, Chain A"/>
    <property type="match status" value="1"/>
</dbReference>
<dbReference type="STRING" id="1308866.J416_02044"/>
<dbReference type="Proteomes" id="UP000012283">
    <property type="component" value="Unassembled WGS sequence"/>
</dbReference>
<dbReference type="GO" id="GO:0004475">
    <property type="term" value="F:mannose-1-phosphate guanylyltransferase (GTP) activity"/>
    <property type="evidence" value="ECO:0007669"/>
    <property type="project" value="TreeGrafter"/>
</dbReference>
<name>N4WPS8_9BACI</name>
<dbReference type="eggNOG" id="COG0836">
    <property type="taxonomic scope" value="Bacteria"/>
</dbReference>
<keyword evidence="2" id="KW-0413">Isomerase</keyword>
<dbReference type="SUPFAM" id="SSF53448">
    <property type="entry name" value="Nucleotide-diphospho-sugar transferases"/>
    <property type="match status" value="1"/>
</dbReference>
<organism evidence="2 3">
    <name type="scientific">Gracilibacillus halophilus YIM-C55.5</name>
    <dbReference type="NCBI Taxonomy" id="1308866"/>
    <lineage>
        <taxon>Bacteria</taxon>
        <taxon>Bacillati</taxon>
        <taxon>Bacillota</taxon>
        <taxon>Bacilli</taxon>
        <taxon>Bacillales</taxon>
        <taxon>Bacillaceae</taxon>
        <taxon>Gracilibacillus</taxon>
    </lineage>
</organism>